<dbReference type="RefSeq" id="WP_091544391.1">
    <property type="nucleotide sequence ID" value="NZ_FMUS01000018.1"/>
</dbReference>
<dbReference type="Proteomes" id="UP000198636">
    <property type="component" value="Unassembled WGS sequence"/>
</dbReference>
<dbReference type="EMBL" id="FMUS01000018">
    <property type="protein sequence ID" value="SCY84580.1"/>
    <property type="molecule type" value="Genomic_DNA"/>
</dbReference>
<dbReference type="AlphaFoldDB" id="A0A1G5J9I5"/>
<reference evidence="2 3" key="1">
    <citation type="submission" date="2016-10" db="EMBL/GenBank/DDBJ databases">
        <authorList>
            <person name="de Groot N.N."/>
        </authorList>
    </citation>
    <scope>NUCLEOTIDE SEQUENCE [LARGE SCALE GENOMIC DNA]</scope>
    <source>
        <strain evidence="2 3">DSM 18978</strain>
    </source>
</reference>
<proteinExistence type="predicted"/>
<evidence type="ECO:0000256" key="1">
    <source>
        <dbReference type="SAM" id="Phobius"/>
    </source>
</evidence>
<keyword evidence="1" id="KW-1133">Transmembrane helix</keyword>
<evidence type="ECO:0000313" key="2">
    <source>
        <dbReference type="EMBL" id="SCY84580.1"/>
    </source>
</evidence>
<keyword evidence="1" id="KW-0472">Membrane</keyword>
<name>A0A1G5J9I5_9FIRM</name>
<keyword evidence="3" id="KW-1185">Reference proteome</keyword>
<feature type="transmembrane region" description="Helical" evidence="1">
    <location>
        <begin position="70"/>
        <end position="96"/>
    </location>
</feature>
<evidence type="ECO:0000313" key="3">
    <source>
        <dbReference type="Proteomes" id="UP000198636"/>
    </source>
</evidence>
<keyword evidence="1" id="KW-0812">Transmembrane</keyword>
<accession>A0A1G5J9I5</accession>
<feature type="transmembrane region" description="Helical" evidence="1">
    <location>
        <begin position="38"/>
        <end position="58"/>
    </location>
</feature>
<dbReference type="OrthoDB" id="10017112at2"/>
<sequence>MAWWYGQQDSTKGAWDIDLHENKAYRNRKAAIKIITRGIIYLLLFLASFPLFPIMVAFAEKMESLLLLRLLKVLAFGVPVLGIASLQIPIGIYYLIKYFKVKNNIY</sequence>
<organism evidence="2 3">
    <name type="scientific">Alkaliphilus peptidifermentans DSM 18978</name>
    <dbReference type="NCBI Taxonomy" id="1120976"/>
    <lineage>
        <taxon>Bacteria</taxon>
        <taxon>Bacillati</taxon>
        <taxon>Bacillota</taxon>
        <taxon>Clostridia</taxon>
        <taxon>Peptostreptococcales</taxon>
        <taxon>Natronincolaceae</taxon>
        <taxon>Alkaliphilus</taxon>
    </lineage>
</organism>
<protein>
    <submittedName>
        <fullName evidence="2">Uncharacterized protein</fullName>
    </submittedName>
</protein>
<gene>
    <name evidence="2" type="ORF">SAMN03080606_02710</name>
</gene>